<feature type="compositionally biased region" description="Basic residues" evidence="1">
    <location>
        <begin position="16"/>
        <end position="25"/>
    </location>
</feature>
<proteinExistence type="predicted"/>
<organism evidence="2 3">
    <name type="scientific">Setaria viridis</name>
    <name type="common">Green bristlegrass</name>
    <name type="synonym">Setaria italica subsp. viridis</name>
    <dbReference type="NCBI Taxonomy" id="4556"/>
    <lineage>
        <taxon>Eukaryota</taxon>
        <taxon>Viridiplantae</taxon>
        <taxon>Streptophyta</taxon>
        <taxon>Embryophyta</taxon>
        <taxon>Tracheophyta</taxon>
        <taxon>Spermatophyta</taxon>
        <taxon>Magnoliopsida</taxon>
        <taxon>Liliopsida</taxon>
        <taxon>Poales</taxon>
        <taxon>Poaceae</taxon>
        <taxon>PACMAD clade</taxon>
        <taxon>Panicoideae</taxon>
        <taxon>Panicodae</taxon>
        <taxon>Paniceae</taxon>
        <taxon>Cenchrinae</taxon>
        <taxon>Setaria</taxon>
    </lineage>
</organism>
<dbReference type="EMBL" id="CM016559">
    <property type="protein sequence ID" value="TKW01640.1"/>
    <property type="molecule type" value="Genomic_DNA"/>
</dbReference>
<keyword evidence="3" id="KW-1185">Reference proteome</keyword>
<evidence type="ECO:0000313" key="2">
    <source>
        <dbReference type="EMBL" id="TKW01640.1"/>
    </source>
</evidence>
<sequence length="90" mass="10259">MASTPTGTRRTETKGLRVRRGLRARRWQDGPQDSLNGSCCVWLIFNASYQRIEEQSDPTKSTSTSEVGRMLKDHAVHHVERRSCTRSNVL</sequence>
<feature type="region of interest" description="Disordered" evidence="1">
    <location>
        <begin position="1"/>
        <end position="33"/>
    </location>
</feature>
<dbReference type="AlphaFoldDB" id="A0A4U6TH47"/>
<gene>
    <name evidence="2" type="ORF">SEVIR_8G194200v2</name>
</gene>
<evidence type="ECO:0000313" key="3">
    <source>
        <dbReference type="Proteomes" id="UP000298652"/>
    </source>
</evidence>
<evidence type="ECO:0000256" key="1">
    <source>
        <dbReference type="SAM" id="MobiDB-lite"/>
    </source>
</evidence>
<reference evidence="2" key="1">
    <citation type="submission" date="2019-03" db="EMBL/GenBank/DDBJ databases">
        <title>WGS assembly of Setaria viridis.</title>
        <authorList>
            <person name="Huang P."/>
            <person name="Jenkins J."/>
            <person name="Grimwood J."/>
            <person name="Barry K."/>
            <person name="Healey A."/>
            <person name="Mamidi S."/>
            <person name="Sreedasyam A."/>
            <person name="Shu S."/>
            <person name="Feldman M."/>
            <person name="Wu J."/>
            <person name="Yu Y."/>
            <person name="Chen C."/>
            <person name="Johnson J."/>
            <person name="Rokhsar D."/>
            <person name="Baxter I."/>
            <person name="Schmutz J."/>
            <person name="Brutnell T."/>
            <person name="Kellogg E."/>
        </authorList>
    </citation>
    <scope>NUCLEOTIDE SEQUENCE [LARGE SCALE GENOMIC DNA]</scope>
</reference>
<dbReference type="Proteomes" id="UP000298652">
    <property type="component" value="Chromosome 8"/>
</dbReference>
<accession>A0A4U6TH47</accession>
<name>A0A4U6TH47_SETVI</name>
<protein>
    <submittedName>
        <fullName evidence="2">Uncharacterized protein</fullName>
    </submittedName>
</protein>
<dbReference type="Gramene" id="TKW01640">
    <property type="protein sequence ID" value="TKW01640"/>
    <property type="gene ID" value="SEVIR_8G194200v2"/>
</dbReference>